<proteinExistence type="predicted"/>
<dbReference type="EMBL" id="QLMG01000067">
    <property type="protein sequence ID" value="RAK09467.1"/>
    <property type="molecule type" value="Genomic_DNA"/>
</dbReference>
<dbReference type="Pfam" id="PF09955">
    <property type="entry name" value="DUF2189"/>
    <property type="match status" value="1"/>
</dbReference>
<dbReference type="AlphaFoldDB" id="A0A327XN42"/>
<sequence length="280" mass="29309">MRAGWADFVGSRPETRLIALVLALLGAVLLTLSFLGAPLSLPLPLLVGPVAAIGFYEVSLRRKMGETVDLFTAFRVLESPAVDAVMTTGSVLALFLAAWLGAMLALFEGLIGHATDATLPDMLRTVATTAPEHLFLVPSMARGGAMALAVRTISVVTMPMLFDRISVLTPAVRALLRLTGQNPAVVMAWGGIVAARLFLALLSALLGLLLPCRCCAMPPGTGIAALRSDASPRSQTGQAASPDPFAVIASGRSGQWCCGLPARDEHRPLVRAGNADRCES</sequence>
<keyword evidence="1" id="KW-0472">Membrane</keyword>
<evidence type="ECO:0000313" key="2">
    <source>
        <dbReference type="EMBL" id="RAK09467.1"/>
    </source>
</evidence>
<dbReference type="Proteomes" id="UP000249165">
    <property type="component" value="Unassembled WGS sequence"/>
</dbReference>
<dbReference type="OrthoDB" id="9809543at2"/>
<evidence type="ECO:0000313" key="3">
    <source>
        <dbReference type="Proteomes" id="UP000249165"/>
    </source>
</evidence>
<keyword evidence="3" id="KW-1185">Reference proteome</keyword>
<dbReference type="InterPro" id="IPR018692">
    <property type="entry name" value="DUF2189"/>
</dbReference>
<name>A0A327XN42_9RHOB</name>
<keyword evidence="1" id="KW-1133">Transmembrane helix</keyword>
<reference evidence="2 3" key="1">
    <citation type="submission" date="2018-06" db="EMBL/GenBank/DDBJ databases">
        <title>Genomic Encyclopedia of Archaeal and Bacterial Type Strains, Phase II (KMG-II): from individual species to whole genera.</title>
        <authorList>
            <person name="Goeker M."/>
        </authorList>
    </citation>
    <scope>NUCLEOTIDE SEQUENCE [LARGE SCALE GENOMIC DNA]</scope>
    <source>
        <strain evidence="2 3">DSM 22011</strain>
    </source>
</reference>
<keyword evidence="1" id="KW-0812">Transmembrane</keyword>
<comment type="caution">
    <text evidence="2">The sequence shown here is derived from an EMBL/GenBank/DDBJ whole genome shotgun (WGS) entry which is preliminary data.</text>
</comment>
<accession>A0A327XN42</accession>
<feature type="transmembrane region" description="Helical" evidence="1">
    <location>
        <begin position="17"/>
        <end position="35"/>
    </location>
</feature>
<gene>
    <name evidence="2" type="ORF">ATI53_10674</name>
</gene>
<evidence type="ECO:0000256" key="1">
    <source>
        <dbReference type="SAM" id="Phobius"/>
    </source>
</evidence>
<dbReference type="RefSeq" id="WP_111551273.1">
    <property type="nucleotide sequence ID" value="NZ_LIQE01000073.1"/>
</dbReference>
<protein>
    <submittedName>
        <fullName evidence="2">Putative integral membrane protein DUF2189</fullName>
    </submittedName>
</protein>
<organism evidence="2 3">
    <name type="scientific">Salipiger aestuarii</name>
    <dbReference type="NCBI Taxonomy" id="568098"/>
    <lineage>
        <taxon>Bacteria</taxon>
        <taxon>Pseudomonadati</taxon>
        <taxon>Pseudomonadota</taxon>
        <taxon>Alphaproteobacteria</taxon>
        <taxon>Rhodobacterales</taxon>
        <taxon>Roseobacteraceae</taxon>
        <taxon>Salipiger</taxon>
    </lineage>
</organism>
<feature type="transmembrane region" description="Helical" evidence="1">
    <location>
        <begin position="183"/>
        <end position="210"/>
    </location>
</feature>
<feature type="transmembrane region" description="Helical" evidence="1">
    <location>
        <begin position="81"/>
        <end position="107"/>
    </location>
</feature>
<feature type="transmembrane region" description="Helical" evidence="1">
    <location>
        <begin position="143"/>
        <end position="162"/>
    </location>
</feature>